<comment type="caution">
    <text evidence="2">The sequence shown here is derived from an EMBL/GenBank/DDBJ whole genome shotgun (WGS) entry which is preliminary data.</text>
</comment>
<feature type="non-terminal residue" evidence="2">
    <location>
        <position position="1"/>
    </location>
</feature>
<dbReference type="EMBL" id="LAZR01007250">
    <property type="protein sequence ID" value="KKM86476.1"/>
    <property type="molecule type" value="Genomic_DNA"/>
</dbReference>
<evidence type="ECO:0000256" key="1">
    <source>
        <dbReference type="SAM" id="MobiDB-lite"/>
    </source>
</evidence>
<proteinExistence type="predicted"/>
<gene>
    <name evidence="2" type="ORF">LCGC14_1278640</name>
</gene>
<accession>A0A0F9LH62</accession>
<feature type="region of interest" description="Disordered" evidence="1">
    <location>
        <begin position="1"/>
        <end position="57"/>
    </location>
</feature>
<reference evidence="2" key="1">
    <citation type="journal article" date="2015" name="Nature">
        <title>Complex archaea that bridge the gap between prokaryotes and eukaryotes.</title>
        <authorList>
            <person name="Spang A."/>
            <person name="Saw J.H."/>
            <person name="Jorgensen S.L."/>
            <person name="Zaremba-Niedzwiedzka K."/>
            <person name="Martijn J."/>
            <person name="Lind A.E."/>
            <person name="van Eijk R."/>
            <person name="Schleper C."/>
            <person name="Guy L."/>
            <person name="Ettema T.J."/>
        </authorList>
    </citation>
    <scope>NUCLEOTIDE SEQUENCE</scope>
</reference>
<dbReference type="AlphaFoldDB" id="A0A0F9LH62"/>
<feature type="compositionally biased region" description="Acidic residues" evidence="1">
    <location>
        <begin position="1"/>
        <end position="11"/>
    </location>
</feature>
<evidence type="ECO:0000313" key="2">
    <source>
        <dbReference type="EMBL" id="KKM86476.1"/>
    </source>
</evidence>
<name>A0A0F9LH62_9ZZZZ</name>
<organism evidence="2">
    <name type="scientific">marine sediment metagenome</name>
    <dbReference type="NCBI Taxonomy" id="412755"/>
    <lineage>
        <taxon>unclassified sequences</taxon>
        <taxon>metagenomes</taxon>
        <taxon>ecological metagenomes</taxon>
    </lineage>
</organism>
<protein>
    <submittedName>
        <fullName evidence="2">Uncharacterized protein</fullName>
    </submittedName>
</protein>
<sequence length="530" mass="58909">LVTPEEEEPEELPLVADTPQGRQAAGLKVPIGLDDPEEEEEVVERGRPVPPNPKTIYADKKKEYPDYFKGQEKYGAAAFGTQVFTPFLEDRINSFEGSRQSAAREAFHRVVGAQKENNNDVHGFALSNNGQLVSVGSLNFKPENSPDDGDFIDIESLVTTEPGNTQAAMEKIINQAASEKRGISMNAADGAKDFLSSIGMRNDDKGTFFLTPEDIEGLANELKGPKTGQYIAPTSKPKIRQRFGRLFEEAEVTSPIDHRSPPIPRDRQSFESRDKWERFNWDAFQDPEMAWDPDVQMAGVFEENQNALFQDEIDEDAERGKSEILGKIKEGGSSSVAFGRMGQSVAELFGGKPRDMKKFMKKPEDYEREYGLDVVWPDGKIDDEEGASQRLSDFAHQAEGVRDEDSLGSWPDSTEYIYNRTQAALKEAGFETSDKVRLYRGLTKAGSLPEDHDGGYVRLNLGAISSWTFNRSTAAHTATQGGRGTLLRVDVPISRIFSMWATGPGSREAMEYLILGQDGIRAWATKISRK</sequence>